<evidence type="ECO:0000313" key="1">
    <source>
        <dbReference type="EMBL" id="CAJ59990.1"/>
    </source>
</evidence>
<evidence type="ECO:0000313" key="2">
    <source>
        <dbReference type="Proteomes" id="UP000000657"/>
    </source>
</evidence>
<dbReference type="Proteomes" id="UP000000657">
    <property type="component" value="Chromosome"/>
</dbReference>
<dbReference type="STRING" id="326424.FRAAL1330"/>
<accession>Q0RR33</accession>
<organism evidence="1 2">
    <name type="scientific">Frankia alni (strain DSM 45986 / CECT 9034 / ACN14a)</name>
    <dbReference type="NCBI Taxonomy" id="326424"/>
    <lineage>
        <taxon>Bacteria</taxon>
        <taxon>Bacillati</taxon>
        <taxon>Actinomycetota</taxon>
        <taxon>Actinomycetes</taxon>
        <taxon>Frankiales</taxon>
        <taxon>Frankiaceae</taxon>
        <taxon>Frankia</taxon>
    </lineage>
</organism>
<keyword evidence="2" id="KW-1185">Reference proteome</keyword>
<name>Q0RR33_FRAAA</name>
<reference evidence="1 2" key="1">
    <citation type="journal article" date="2007" name="Genome Res.">
        <title>Genome characteristics of facultatively symbiotic Frankia sp. strains reflect host range and host plant biogeography.</title>
        <authorList>
            <person name="Normand P."/>
            <person name="Lapierre P."/>
            <person name="Tisa L.S."/>
            <person name="Gogarten J.P."/>
            <person name="Alloisio N."/>
            <person name="Bagnarol E."/>
            <person name="Bassi C.A."/>
            <person name="Berry A.M."/>
            <person name="Bickhart D.M."/>
            <person name="Choisne N."/>
            <person name="Couloux A."/>
            <person name="Cournoyer B."/>
            <person name="Cruveiller S."/>
            <person name="Daubin V."/>
            <person name="Demange N."/>
            <person name="Francino M.P."/>
            <person name="Goltsman E."/>
            <person name="Huang Y."/>
            <person name="Kopp O.R."/>
            <person name="Labarre L."/>
            <person name="Lapidus A."/>
            <person name="Lavire C."/>
            <person name="Marechal J."/>
            <person name="Martinez M."/>
            <person name="Mastronunzio J.E."/>
            <person name="Mullin B.C."/>
            <person name="Niemann J."/>
            <person name="Pujic P."/>
            <person name="Rawnsley T."/>
            <person name="Rouy Z."/>
            <person name="Schenowitz C."/>
            <person name="Sellstedt A."/>
            <person name="Tavares F."/>
            <person name="Tomkins J.P."/>
            <person name="Vallenet D."/>
            <person name="Valverde C."/>
            <person name="Wall L.G."/>
            <person name="Wang Y."/>
            <person name="Medigue C."/>
            <person name="Benson D.R."/>
        </authorList>
    </citation>
    <scope>NUCLEOTIDE SEQUENCE [LARGE SCALE GENOMIC DNA]</scope>
    <source>
        <strain evidence="2">DSM 45986 / CECT 9034 / ACN14a</strain>
    </source>
</reference>
<dbReference type="EMBL" id="CT573213">
    <property type="protein sequence ID" value="CAJ59990.1"/>
    <property type="molecule type" value="Genomic_DNA"/>
</dbReference>
<proteinExistence type="predicted"/>
<dbReference type="AlphaFoldDB" id="Q0RR33"/>
<gene>
    <name evidence="1" type="ordered locus">FRAAL1330</name>
</gene>
<sequence>MPARTRSSSAPPDRKFWISGALYEPTAAVTATGRRPTFVGLPGYTVVSPAAGRRLGSGVQRWR</sequence>
<protein>
    <submittedName>
        <fullName evidence="1">Uncharacterized protein</fullName>
    </submittedName>
</protein>
<dbReference type="KEGG" id="fal:FRAAL1330"/>
<dbReference type="HOGENOM" id="CLU_2879296_0_0_11"/>